<dbReference type="AlphaFoldDB" id="A0A5N7CKE8"/>
<accession>A0A5N7CKE8</accession>
<dbReference type="Proteomes" id="UP000326877">
    <property type="component" value="Unassembled WGS sequence"/>
</dbReference>
<reference evidence="2" key="1">
    <citation type="submission" date="2019-04" db="EMBL/GenBank/DDBJ databases">
        <title>Friends and foes A comparative genomics studyof 23 Aspergillus species from section Flavi.</title>
        <authorList>
            <consortium name="DOE Joint Genome Institute"/>
            <person name="Kjaerbolling I."/>
            <person name="Vesth T."/>
            <person name="Frisvad J.C."/>
            <person name="Nybo J.L."/>
            <person name="Theobald S."/>
            <person name="Kildgaard S."/>
            <person name="Isbrandt T."/>
            <person name="Kuo A."/>
            <person name="Sato A."/>
            <person name="Lyhne E.K."/>
            <person name="Kogle M.E."/>
            <person name="Wiebenga A."/>
            <person name="Kun R.S."/>
            <person name="Lubbers R.J."/>
            <person name="Makela M.R."/>
            <person name="Barry K."/>
            <person name="Chovatia M."/>
            <person name="Clum A."/>
            <person name="Daum C."/>
            <person name="Haridas S."/>
            <person name="He G."/>
            <person name="LaButti K."/>
            <person name="Lipzen A."/>
            <person name="Mondo S."/>
            <person name="Riley R."/>
            <person name="Salamov A."/>
            <person name="Simmons B.A."/>
            <person name="Magnuson J.K."/>
            <person name="Henrissat B."/>
            <person name="Mortensen U.H."/>
            <person name="Larsen T.O."/>
            <person name="Devries R.P."/>
            <person name="Grigoriev I.V."/>
            <person name="Machida M."/>
            <person name="Baker S.E."/>
            <person name="Andersen M.R."/>
        </authorList>
    </citation>
    <scope>NUCLEOTIDE SEQUENCE [LARGE SCALE GENOMIC DNA]</scope>
    <source>
        <strain evidence="2">IBT 14317</strain>
    </source>
</reference>
<keyword evidence="1" id="KW-0812">Transmembrane</keyword>
<evidence type="ECO:0000313" key="2">
    <source>
        <dbReference type="EMBL" id="KAE8394691.1"/>
    </source>
</evidence>
<sequence length="97" mass="11117">MRQCSSLSHAHSPDYQSTTMNLTGSLLTFLTIAFHVYRIHDPGIIVKKCVCSRTRTNVLSPSRDPLRIANFMEAMETDRQKLVPELIERRVQQMANI</sequence>
<evidence type="ECO:0000256" key="1">
    <source>
        <dbReference type="SAM" id="Phobius"/>
    </source>
</evidence>
<gene>
    <name evidence="2" type="ORF">BDV23DRAFT_146955</name>
</gene>
<dbReference type="EMBL" id="ML735222">
    <property type="protein sequence ID" value="KAE8394691.1"/>
    <property type="molecule type" value="Genomic_DNA"/>
</dbReference>
<organism evidence="2">
    <name type="scientific">Petromyces alliaceus</name>
    <name type="common">Aspergillus alliaceus</name>
    <dbReference type="NCBI Taxonomy" id="209559"/>
    <lineage>
        <taxon>Eukaryota</taxon>
        <taxon>Fungi</taxon>
        <taxon>Dikarya</taxon>
        <taxon>Ascomycota</taxon>
        <taxon>Pezizomycotina</taxon>
        <taxon>Eurotiomycetes</taxon>
        <taxon>Eurotiomycetidae</taxon>
        <taxon>Eurotiales</taxon>
        <taxon>Aspergillaceae</taxon>
        <taxon>Aspergillus</taxon>
        <taxon>Aspergillus subgen. Circumdati</taxon>
    </lineage>
</organism>
<keyword evidence="1" id="KW-0472">Membrane</keyword>
<name>A0A5N7CKE8_PETAA</name>
<protein>
    <submittedName>
        <fullName evidence="2">Uncharacterized protein</fullName>
    </submittedName>
</protein>
<keyword evidence="1" id="KW-1133">Transmembrane helix</keyword>
<feature type="transmembrane region" description="Helical" evidence="1">
    <location>
        <begin position="20"/>
        <end position="37"/>
    </location>
</feature>
<proteinExistence type="predicted"/>